<dbReference type="AlphaFoldDB" id="A0A5M9K260"/>
<accession>A0A5M9K260</accession>
<protein>
    <submittedName>
        <fullName evidence="1">Uncharacterized protein</fullName>
    </submittedName>
</protein>
<dbReference type="EMBL" id="VICG01000002">
    <property type="protein sequence ID" value="KAA8575000.1"/>
    <property type="molecule type" value="Genomic_DNA"/>
</dbReference>
<dbReference type="Proteomes" id="UP000322873">
    <property type="component" value="Unassembled WGS sequence"/>
</dbReference>
<reference evidence="1 2" key="1">
    <citation type="submission" date="2019-06" db="EMBL/GenBank/DDBJ databases">
        <title>Genome Sequence of the Brown Rot Fungal Pathogen Monilinia fructicola.</title>
        <authorList>
            <person name="De Miccolis Angelini R.M."/>
            <person name="Landi L."/>
            <person name="Abate D."/>
            <person name="Pollastro S."/>
            <person name="Romanazzi G."/>
            <person name="Faretra F."/>
        </authorList>
    </citation>
    <scope>NUCLEOTIDE SEQUENCE [LARGE SCALE GENOMIC DNA]</scope>
    <source>
        <strain evidence="1 2">Mfrc123</strain>
    </source>
</reference>
<sequence>MSKKSNYGRAQQAPDAQKYAEGEFAAKRLAAKFKDMQMAIAYQNTMSKFKLGRMLWTSTIHVYHNILHSMSQKKAV</sequence>
<evidence type="ECO:0000313" key="1">
    <source>
        <dbReference type="EMBL" id="KAA8575000.1"/>
    </source>
</evidence>
<proteinExistence type="predicted"/>
<organism evidence="1 2">
    <name type="scientific">Monilinia fructicola</name>
    <name type="common">Brown rot fungus</name>
    <name type="synonym">Ciboria fructicola</name>
    <dbReference type="NCBI Taxonomy" id="38448"/>
    <lineage>
        <taxon>Eukaryota</taxon>
        <taxon>Fungi</taxon>
        <taxon>Dikarya</taxon>
        <taxon>Ascomycota</taxon>
        <taxon>Pezizomycotina</taxon>
        <taxon>Leotiomycetes</taxon>
        <taxon>Helotiales</taxon>
        <taxon>Sclerotiniaceae</taxon>
        <taxon>Monilinia</taxon>
    </lineage>
</organism>
<evidence type="ECO:0000313" key="2">
    <source>
        <dbReference type="Proteomes" id="UP000322873"/>
    </source>
</evidence>
<comment type="caution">
    <text evidence="1">The sequence shown here is derived from an EMBL/GenBank/DDBJ whole genome shotgun (WGS) entry which is preliminary data.</text>
</comment>
<keyword evidence="2" id="KW-1185">Reference proteome</keyword>
<gene>
    <name evidence="1" type="ORF">EYC84_004222</name>
</gene>
<name>A0A5M9K260_MONFR</name>